<feature type="signal peptide" evidence="1">
    <location>
        <begin position="1"/>
        <end position="19"/>
    </location>
</feature>
<dbReference type="EMBL" id="AIMB01000003">
    <property type="protein sequence ID" value="EJF91159.1"/>
    <property type="molecule type" value="Genomic_DNA"/>
</dbReference>
<dbReference type="AlphaFoldDB" id="J0R632"/>
<dbReference type="Proteomes" id="UP000008952">
    <property type="component" value="Unassembled WGS sequence"/>
</dbReference>
<dbReference type="STRING" id="1094558.ME5_00491"/>
<sequence length="69" mass="6542">MKKITYMMIVLMISFLAVACTQQEKRTAGYGIGGAALGGLAGGAIGGGRGAAAGAAIGGIGGTVIGANQ</sequence>
<name>J0R632_9HYPH</name>
<feature type="chain" id="PRO_5003738575" description="YMGG-like Gly-zipper domain-containing protein" evidence="1">
    <location>
        <begin position="20"/>
        <end position="69"/>
    </location>
</feature>
<evidence type="ECO:0000313" key="3">
    <source>
        <dbReference type="Proteomes" id="UP000008952"/>
    </source>
</evidence>
<reference evidence="2 3" key="1">
    <citation type="submission" date="2012-03" db="EMBL/GenBank/DDBJ databases">
        <title>The Genome Sequence of Bartonella tamiae Th239.</title>
        <authorList>
            <consortium name="The Broad Institute Genome Sequencing Platform"/>
            <consortium name="The Broad Institute Genome Sequencing Center for Infectious Disease"/>
            <person name="Feldgarden M."/>
            <person name="Kirby J."/>
            <person name="Kosoy M."/>
            <person name="Birtles R."/>
            <person name="Probert W.S."/>
            <person name="Chiaraviglio L."/>
            <person name="Young S.K."/>
            <person name="Zeng Q."/>
            <person name="Gargeya S."/>
            <person name="Fitzgerald M."/>
            <person name="Haas B."/>
            <person name="Abouelleil A."/>
            <person name="Alvarado L."/>
            <person name="Arachchi H.M."/>
            <person name="Berlin A."/>
            <person name="Chapman S.B."/>
            <person name="Gearin G."/>
            <person name="Goldberg J."/>
            <person name="Griggs A."/>
            <person name="Gujja S."/>
            <person name="Hansen M."/>
            <person name="Heiman D."/>
            <person name="Howarth C."/>
            <person name="Larimer J."/>
            <person name="Lui A."/>
            <person name="MacDonald P.J.P."/>
            <person name="McCowen C."/>
            <person name="Montmayeur A."/>
            <person name="Murphy C."/>
            <person name="Neiman D."/>
            <person name="Pearson M."/>
            <person name="Priest M."/>
            <person name="Roberts A."/>
            <person name="Saif S."/>
            <person name="Shea T."/>
            <person name="Sisk P."/>
            <person name="Stolte C."/>
            <person name="Sykes S."/>
            <person name="Wortman J."/>
            <person name="Nusbaum C."/>
            <person name="Birren B."/>
        </authorList>
    </citation>
    <scope>NUCLEOTIDE SEQUENCE [LARGE SCALE GENOMIC DNA]</scope>
    <source>
        <strain evidence="2 3">Th239</strain>
    </source>
</reference>
<dbReference type="HOGENOM" id="CLU_158447_0_0_5"/>
<evidence type="ECO:0008006" key="4">
    <source>
        <dbReference type="Google" id="ProtNLM"/>
    </source>
</evidence>
<accession>J0R632</accession>
<protein>
    <recommendedName>
        <fullName evidence="4">YMGG-like Gly-zipper domain-containing protein</fullName>
    </recommendedName>
</protein>
<gene>
    <name evidence="2" type="ORF">ME5_00491</name>
</gene>
<keyword evidence="3" id="KW-1185">Reference proteome</keyword>
<dbReference type="RefSeq" id="WP_008038090.1">
    <property type="nucleotide sequence ID" value="NZ_JH725147.1"/>
</dbReference>
<proteinExistence type="predicted"/>
<evidence type="ECO:0000256" key="1">
    <source>
        <dbReference type="SAM" id="SignalP"/>
    </source>
</evidence>
<evidence type="ECO:0000313" key="2">
    <source>
        <dbReference type="EMBL" id="EJF91159.1"/>
    </source>
</evidence>
<dbReference type="PROSITE" id="PS51257">
    <property type="entry name" value="PROKAR_LIPOPROTEIN"/>
    <property type="match status" value="1"/>
</dbReference>
<organism evidence="2 3">
    <name type="scientific">Bartonella tamiae Th239</name>
    <dbReference type="NCBI Taxonomy" id="1094558"/>
    <lineage>
        <taxon>Bacteria</taxon>
        <taxon>Pseudomonadati</taxon>
        <taxon>Pseudomonadota</taxon>
        <taxon>Alphaproteobacteria</taxon>
        <taxon>Hyphomicrobiales</taxon>
        <taxon>Bartonellaceae</taxon>
        <taxon>Bartonella</taxon>
    </lineage>
</organism>
<comment type="caution">
    <text evidence="2">The sequence shown here is derived from an EMBL/GenBank/DDBJ whole genome shotgun (WGS) entry which is preliminary data.</text>
</comment>
<dbReference type="PATRIC" id="fig|1094558.3.peg.542"/>
<keyword evidence="1" id="KW-0732">Signal</keyword>